<dbReference type="AlphaFoldDB" id="A0A7C9THB4"/>
<dbReference type="SUPFAM" id="SSF52141">
    <property type="entry name" value="Uracil-DNA glycosylase-like"/>
    <property type="match status" value="1"/>
</dbReference>
<sequence length="278" mass="30630">MTALLIDQLRGHLEGWQEDLPPAWVPVLKDVELNWAGVSPTRKASEHPVIPQRRGQVASGRPAGSHLFKALDEVPPHQVRAVMIGQDPYPHPKLATGRSFEPGDQTTWSPQTPKSLQRIAQMLAVHRDGQSTDPPLGDAHWATWCERFNKGRLPPPPALFAHWAGQGVLCLNLALTHTKFEGPEQDQHMALWQPVLQAVVRHLAGRESPRPLLVMPWSGKVRNALAPLDLALPRALCLPGHHPNARGSGDKPLFFDQPNPFSTANQALADAHGQALNW</sequence>
<dbReference type="PANTHER" id="PTHR11264:SF8">
    <property type="entry name" value="URACIL-DNA GLYCOSYLASE-LIKE DOMAIN-CONTAINING PROTEIN"/>
    <property type="match status" value="1"/>
</dbReference>
<name>A0A7C9THB4_9BURK</name>
<feature type="active site" description="Proton acceptor" evidence="5">
    <location>
        <position position="87"/>
    </location>
</feature>
<evidence type="ECO:0000313" key="7">
    <source>
        <dbReference type="Proteomes" id="UP000484255"/>
    </source>
</evidence>
<dbReference type="Gene3D" id="3.40.470.10">
    <property type="entry name" value="Uracil-DNA glycosylase-like domain"/>
    <property type="match status" value="1"/>
</dbReference>
<evidence type="ECO:0000256" key="4">
    <source>
        <dbReference type="ARBA" id="ARBA00023204"/>
    </source>
</evidence>
<accession>A0A7C9THB4</accession>
<evidence type="ECO:0000256" key="5">
    <source>
        <dbReference type="PROSITE-ProRule" id="PRU10072"/>
    </source>
</evidence>
<keyword evidence="2" id="KW-0227">DNA damage</keyword>
<dbReference type="InterPro" id="IPR036895">
    <property type="entry name" value="Uracil-DNA_glycosylase-like_sf"/>
</dbReference>
<dbReference type="Proteomes" id="UP000484255">
    <property type="component" value="Unassembled WGS sequence"/>
</dbReference>
<reference evidence="6 7" key="1">
    <citation type="submission" date="2020-02" db="EMBL/GenBank/DDBJ databases">
        <title>Ideonella bacterium strain TBM-1.</title>
        <authorList>
            <person name="Chen W.-M."/>
        </authorList>
    </citation>
    <scope>NUCLEOTIDE SEQUENCE [LARGE SCALE GENOMIC DNA]</scope>
    <source>
        <strain evidence="6 7">TBM-1</strain>
    </source>
</reference>
<comment type="similarity">
    <text evidence="1">Belongs to the uracil-DNA glycosylase (UDG) superfamily. UNG family.</text>
</comment>
<dbReference type="PROSITE" id="PS00130">
    <property type="entry name" value="U_DNA_GLYCOSYLASE"/>
    <property type="match status" value="1"/>
</dbReference>
<keyword evidence="7" id="KW-1185">Reference proteome</keyword>
<keyword evidence="3" id="KW-0378">Hydrolase</keyword>
<dbReference type="InterPro" id="IPR002043">
    <property type="entry name" value="UDG_fam1"/>
</dbReference>
<dbReference type="GO" id="GO:0097510">
    <property type="term" value="P:base-excision repair, AP site formation via deaminated base removal"/>
    <property type="evidence" value="ECO:0007669"/>
    <property type="project" value="TreeGrafter"/>
</dbReference>
<comment type="caution">
    <text evidence="6">The sequence shown here is derived from an EMBL/GenBank/DDBJ whole genome shotgun (WGS) entry which is preliminary data.</text>
</comment>
<proteinExistence type="inferred from homology"/>
<dbReference type="EMBL" id="JAAGOH010000003">
    <property type="protein sequence ID" value="NDY90441.1"/>
    <property type="molecule type" value="Genomic_DNA"/>
</dbReference>
<gene>
    <name evidence="6" type="ORF">G3A44_04425</name>
</gene>
<dbReference type="GO" id="GO:0004844">
    <property type="term" value="F:uracil DNA N-glycosylase activity"/>
    <property type="evidence" value="ECO:0007669"/>
    <property type="project" value="InterPro"/>
</dbReference>
<evidence type="ECO:0008006" key="8">
    <source>
        <dbReference type="Google" id="ProtNLM"/>
    </source>
</evidence>
<keyword evidence="4" id="KW-0234">DNA repair</keyword>
<organism evidence="6 7">
    <name type="scientific">Ideonella livida</name>
    <dbReference type="NCBI Taxonomy" id="2707176"/>
    <lineage>
        <taxon>Bacteria</taxon>
        <taxon>Pseudomonadati</taxon>
        <taxon>Pseudomonadota</taxon>
        <taxon>Betaproteobacteria</taxon>
        <taxon>Burkholderiales</taxon>
        <taxon>Sphaerotilaceae</taxon>
        <taxon>Ideonella</taxon>
    </lineage>
</organism>
<evidence type="ECO:0000256" key="3">
    <source>
        <dbReference type="ARBA" id="ARBA00022801"/>
    </source>
</evidence>
<evidence type="ECO:0000256" key="1">
    <source>
        <dbReference type="ARBA" id="ARBA00008184"/>
    </source>
</evidence>
<dbReference type="RefSeq" id="WP_163456289.1">
    <property type="nucleotide sequence ID" value="NZ_JAAGOH010000003.1"/>
</dbReference>
<dbReference type="PANTHER" id="PTHR11264">
    <property type="entry name" value="URACIL-DNA GLYCOSYLASE"/>
    <property type="match status" value="1"/>
</dbReference>
<evidence type="ECO:0000256" key="2">
    <source>
        <dbReference type="ARBA" id="ARBA00022763"/>
    </source>
</evidence>
<evidence type="ECO:0000313" key="6">
    <source>
        <dbReference type="EMBL" id="NDY90441.1"/>
    </source>
</evidence>
<dbReference type="InterPro" id="IPR018085">
    <property type="entry name" value="Ura-DNA_Glyclase_AS"/>
</dbReference>
<protein>
    <recommendedName>
        <fullName evidence="8">Uracil-DNA glycosylase</fullName>
    </recommendedName>
</protein>